<sequence length="181" mass="21571">MYTQKLLIYCHESCRLPADLEQLRLECDGHVLTNYLDYLLELSNPLYTKRIFIDDGYHKLDEFALFLVSNHLKVQLIGLTRKREIAFEEAYVHYLKGVKGSNEAADTFFVFYDENHRLKKLYSRDIYYVYHLADLYYIYSRRGLLKTNDEHFVKHMSTLKKAGFLSFSKDAYLNTQVPKKR</sequence>
<organism evidence="1 2">
    <name type="scientific">Intestinibaculum porci</name>
    <dbReference type="NCBI Taxonomy" id="2487118"/>
    <lineage>
        <taxon>Bacteria</taxon>
        <taxon>Bacillati</taxon>
        <taxon>Bacillota</taxon>
        <taxon>Erysipelotrichia</taxon>
        <taxon>Erysipelotrichales</taxon>
        <taxon>Erysipelotrichaceae</taxon>
        <taxon>Intestinibaculum</taxon>
    </lineage>
</organism>
<dbReference type="KEGG" id="ebm:SG0102_19770"/>
<reference evidence="1 2" key="1">
    <citation type="submission" date="2018-11" db="EMBL/GenBank/DDBJ databases">
        <title>Novel Erysipelotrichaceae bacterium isolated from small intestine of a swine.</title>
        <authorList>
            <person name="Kim J.S."/>
            <person name="Choe H."/>
            <person name="Lee Y.R."/>
            <person name="Kim K.M."/>
            <person name="Park D.S."/>
        </authorList>
    </citation>
    <scope>NUCLEOTIDE SEQUENCE [LARGE SCALE GENOMIC DNA]</scope>
    <source>
        <strain evidence="1 2">SG0102</strain>
    </source>
</reference>
<protein>
    <submittedName>
        <fullName evidence="1">Uncharacterized protein</fullName>
    </submittedName>
</protein>
<keyword evidence="2" id="KW-1185">Reference proteome</keyword>
<dbReference type="RefSeq" id="WP_125119811.1">
    <property type="nucleotide sequence ID" value="NZ_AP019309.1"/>
</dbReference>
<dbReference type="AlphaFoldDB" id="A0A3G9JPW6"/>
<evidence type="ECO:0000313" key="1">
    <source>
        <dbReference type="EMBL" id="BBH27043.1"/>
    </source>
</evidence>
<dbReference type="EMBL" id="AP019309">
    <property type="protein sequence ID" value="BBH27043.1"/>
    <property type="molecule type" value="Genomic_DNA"/>
</dbReference>
<gene>
    <name evidence="1" type="ORF">SG0102_19770</name>
</gene>
<accession>A0A3G9JPW6</accession>
<proteinExistence type="predicted"/>
<dbReference type="InParanoid" id="A0A3G9JPW6"/>
<evidence type="ECO:0000313" key="2">
    <source>
        <dbReference type="Proteomes" id="UP000268059"/>
    </source>
</evidence>
<dbReference type="Proteomes" id="UP000268059">
    <property type="component" value="Chromosome"/>
</dbReference>
<name>A0A3G9JPW6_9FIRM</name>